<comment type="caution">
    <text evidence="1">The sequence shown here is derived from an EMBL/GenBank/DDBJ whole genome shotgun (WGS) entry which is preliminary data.</text>
</comment>
<name>A0ABR4BRL2_9HELO</name>
<reference evidence="1 2" key="1">
    <citation type="journal article" date="2024" name="Commun. Biol.">
        <title>Comparative genomic analysis of thermophilic fungi reveals convergent evolutionary adaptations and gene losses.</title>
        <authorList>
            <person name="Steindorff A.S."/>
            <person name="Aguilar-Pontes M.V."/>
            <person name="Robinson A.J."/>
            <person name="Andreopoulos B."/>
            <person name="LaButti K."/>
            <person name="Kuo A."/>
            <person name="Mondo S."/>
            <person name="Riley R."/>
            <person name="Otillar R."/>
            <person name="Haridas S."/>
            <person name="Lipzen A."/>
            <person name="Grimwood J."/>
            <person name="Schmutz J."/>
            <person name="Clum A."/>
            <person name="Reid I.D."/>
            <person name="Moisan M.C."/>
            <person name="Butler G."/>
            <person name="Nguyen T.T.M."/>
            <person name="Dewar K."/>
            <person name="Conant G."/>
            <person name="Drula E."/>
            <person name="Henrissat B."/>
            <person name="Hansel C."/>
            <person name="Singer S."/>
            <person name="Hutchinson M.I."/>
            <person name="de Vries R.P."/>
            <person name="Natvig D.O."/>
            <person name="Powell A.J."/>
            <person name="Tsang A."/>
            <person name="Grigoriev I.V."/>
        </authorList>
    </citation>
    <scope>NUCLEOTIDE SEQUENCE [LARGE SCALE GENOMIC DNA]</scope>
    <source>
        <strain evidence="1 2">CBS 494.80</strain>
    </source>
</reference>
<proteinExistence type="predicted"/>
<evidence type="ECO:0000313" key="2">
    <source>
        <dbReference type="Proteomes" id="UP001595075"/>
    </source>
</evidence>
<dbReference type="Proteomes" id="UP001595075">
    <property type="component" value="Unassembled WGS sequence"/>
</dbReference>
<sequence length="171" mass="18670">MRYSTAQTRPIATRRAATTGEYVRQMAQDDLLVGQALPPVATTLAVLCLSRISNPSFDPTSHIVEPPTTIKLSHDGHNRIELHPIGGDPGRDGRCQGSFVTQDKRAGWPSLAALQHGKGEMPCQQPIEPIQPSRARVLSLDFQPPAIFSLLLDHKLWPVLYPGFSLCGSRG</sequence>
<organism evidence="1 2">
    <name type="scientific">Oculimacula yallundae</name>
    <dbReference type="NCBI Taxonomy" id="86028"/>
    <lineage>
        <taxon>Eukaryota</taxon>
        <taxon>Fungi</taxon>
        <taxon>Dikarya</taxon>
        <taxon>Ascomycota</taxon>
        <taxon>Pezizomycotina</taxon>
        <taxon>Leotiomycetes</taxon>
        <taxon>Helotiales</taxon>
        <taxon>Ploettnerulaceae</taxon>
        <taxon>Oculimacula</taxon>
    </lineage>
</organism>
<evidence type="ECO:0000313" key="1">
    <source>
        <dbReference type="EMBL" id="KAL2059871.1"/>
    </source>
</evidence>
<keyword evidence="2" id="KW-1185">Reference proteome</keyword>
<gene>
    <name evidence="1" type="ORF">VTL71DRAFT_10026</name>
</gene>
<accession>A0ABR4BRL2</accession>
<protein>
    <submittedName>
        <fullName evidence="1">Uncharacterized protein</fullName>
    </submittedName>
</protein>
<dbReference type="EMBL" id="JAZHXI010000025">
    <property type="protein sequence ID" value="KAL2059871.1"/>
    <property type="molecule type" value="Genomic_DNA"/>
</dbReference>